<feature type="region of interest" description="Disordered" evidence="8">
    <location>
        <begin position="1"/>
        <end position="25"/>
    </location>
</feature>
<dbReference type="Pfam" id="PF00017">
    <property type="entry name" value="SH2"/>
    <property type="match status" value="1"/>
</dbReference>
<evidence type="ECO:0000259" key="10">
    <source>
        <dbReference type="PROSITE" id="PS50011"/>
    </source>
</evidence>
<feature type="compositionally biased region" description="Basic and acidic residues" evidence="8">
    <location>
        <begin position="49"/>
        <end position="60"/>
    </location>
</feature>
<dbReference type="PANTHER" id="PTHR24418">
    <property type="entry name" value="TYROSINE-PROTEIN KINASE"/>
    <property type="match status" value="1"/>
</dbReference>
<dbReference type="PROSITE" id="PS50011">
    <property type="entry name" value="PROTEIN_KINASE_DOM"/>
    <property type="match status" value="1"/>
</dbReference>
<keyword evidence="2 7" id="KW-0547">Nucleotide-binding</keyword>
<evidence type="ECO:0000313" key="11">
    <source>
        <dbReference type="EMBL" id="CAD6196221.1"/>
    </source>
</evidence>
<keyword evidence="1 7" id="KW-0808">Transferase</keyword>
<comment type="caution">
    <text evidence="11">The sequence shown here is derived from an EMBL/GenBank/DDBJ whole genome shotgun (WGS) entry which is preliminary data.</text>
</comment>
<comment type="catalytic activity">
    <reaction evidence="7">
        <text>L-tyrosyl-[protein] + ATP = O-phospho-L-tyrosyl-[protein] + ADP + H(+)</text>
        <dbReference type="Rhea" id="RHEA:10596"/>
        <dbReference type="Rhea" id="RHEA-COMP:10136"/>
        <dbReference type="Rhea" id="RHEA-COMP:20101"/>
        <dbReference type="ChEBI" id="CHEBI:15378"/>
        <dbReference type="ChEBI" id="CHEBI:30616"/>
        <dbReference type="ChEBI" id="CHEBI:46858"/>
        <dbReference type="ChEBI" id="CHEBI:61978"/>
        <dbReference type="ChEBI" id="CHEBI:456216"/>
        <dbReference type="EC" id="2.7.10.2"/>
    </reaction>
</comment>
<dbReference type="Pfam" id="PF07714">
    <property type="entry name" value="PK_Tyr_Ser-Thr"/>
    <property type="match status" value="2"/>
</dbReference>
<evidence type="ECO:0000256" key="1">
    <source>
        <dbReference type="ARBA" id="ARBA00022679"/>
    </source>
</evidence>
<dbReference type="PROSITE" id="PS50001">
    <property type="entry name" value="SH2"/>
    <property type="match status" value="1"/>
</dbReference>
<dbReference type="EMBL" id="CAJGYM010000069">
    <property type="protein sequence ID" value="CAD6196221.1"/>
    <property type="molecule type" value="Genomic_DNA"/>
</dbReference>
<evidence type="ECO:0000256" key="7">
    <source>
        <dbReference type="RuleBase" id="RU362096"/>
    </source>
</evidence>
<feature type="domain" description="SH2" evidence="9">
    <location>
        <begin position="91"/>
        <end position="173"/>
    </location>
</feature>
<keyword evidence="5 7" id="KW-0829">Tyrosine-protein kinase</keyword>
<evidence type="ECO:0000313" key="12">
    <source>
        <dbReference type="Proteomes" id="UP000835052"/>
    </source>
</evidence>
<dbReference type="InterPro" id="IPR050198">
    <property type="entry name" value="Non-receptor_tyrosine_kinases"/>
</dbReference>
<protein>
    <recommendedName>
        <fullName evidence="7">Tyrosine-protein kinase</fullName>
        <ecNumber evidence="7">2.7.10.2</ecNumber>
    </recommendedName>
</protein>
<dbReference type="EC" id="2.7.10.2" evidence="7"/>
<evidence type="ECO:0000256" key="5">
    <source>
        <dbReference type="ARBA" id="ARBA00023137"/>
    </source>
</evidence>
<dbReference type="SMART" id="SM00252">
    <property type="entry name" value="SH2"/>
    <property type="match status" value="1"/>
</dbReference>
<evidence type="ECO:0000256" key="2">
    <source>
        <dbReference type="ARBA" id="ARBA00022741"/>
    </source>
</evidence>
<keyword evidence="3 7" id="KW-0418">Kinase</keyword>
<evidence type="ECO:0000256" key="6">
    <source>
        <dbReference type="PROSITE-ProRule" id="PRU00191"/>
    </source>
</evidence>
<dbReference type="GO" id="GO:0004715">
    <property type="term" value="F:non-membrane spanning protein tyrosine kinase activity"/>
    <property type="evidence" value="ECO:0007669"/>
    <property type="project" value="UniProtKB-EC"/>
</dbReference>
<keyword evidence="12" id="KW-1185">Reference proteome</keyword>
<accession>A0A8S1HM33</accession>
<evidence type="ECO:0000256" key="3">
    <source>
        <dbReference type="ARBA" id="ARBA00022777"/>
    </source>
</evidence>
<dbReference type="Proteomes" id="UP000835052">
    <property type="component" value="Unassembled WGS sequence"/>
</dbReference>
<dbReference type="GO" id="GO:0005524">
    <property type="term" value="F:ATP binding"/>
    <property type="evidence" value="ECO:0007669"/>
    <property type="project" value="UniProtKB-KW"/>
</dbReference>
<evidence type="ECO:0000256" key="4">
    <source>
        <dbReference type="ARBA" id="ARBA00022840"/>
    </source>
</evidence>
<keyword evidence="4 7" id="KW-0067">ATP-binding</keyword>
<organism evidence="11 12">
    <name type="scientific">Caenorhabditis auriculariae</name>
    <dbReference type="NCBI Taxonomy" id="2777116"/>
    <lineage>
        <taxon>Eukaryota</taxon>
        <taxon>Metazoa</taxon>
        <taxon>Ecdysozoa</taxon>
        <taxon>Nematoda</taxon>
        <taxon>Chromadorea</taxon>
        <taxon>Rhabditida</taxon>
        <taxon>Rhabditina</taxon>
        <taxon>Rhabditomorpha</taxon>
        <taxon>Rhabditoidea</taxon>
        <taxon>Rhabditidae</taxon>
        <taxon>Peloderinae</taxon>
        <taxon>Caenorhabditis</taxon>
    </lineage>
</organism>
<name>A0A8S1HM33_9PELO</name>
<dbReference type="Gene3D" id="1.10.510.10">
    <property type="entry name" value="Transferase(Phosphotransferase) domain 1"/>
    <property type="match status" value="2"/>
</dbReference>
<dbReference type="InterPro" id="IPR001245">
    <property type="entry name" value="Ser-Thr/Tyr_kinase_cat_dom"/>
</dbReference>
<dbReference type="InterPro" id="IPR011009">
    <property type="entry name" value="Kinase-like_dom_sf"/>
</dbReference>
<dbReference type="SUPFAM" id="SSF55550">
    <property type="entry name" value="SH2 domain"/>
    <property type="match status" value="1"/>
</dbReference>
<proteinExistence type="inferred from homology"/>
<reference evidence="11" key="1">
    <citation type="submission" date="2020-10" db="EMBL/GenBank/DDBJ databases">
        <authorList>
            <person name="Kikuchi T."/>
        </authorList>
    </citation>
    <scope>NUCLEOTIDE SEQUENCE</scope>
    <source>
        <strain evidence="11">NKZ352</strain>
    </source>
</reference>
<evidence type="ECO:0000256" key="8">
    <source>
        <dbReference type="SAM" id="MobiDB-lite"/>
    </source>
</evidence>
<comment type="similarity">
    <text evidence="7">Belongs to the protein kinase superfamily. Tyr protein kinase family.</text>
</comment>
<feature type="region of interest" description="Disordered" evidence="8">
    <location>
        <begin position="49"/>
        <end position="79"/>
    </location>
</feature>
<dbReference type="AlphaFoldDB" id="A0A8S1HM33"/>
<dbReference type="InterPro" id="IPR036860">
    <property type="entry name" value="SH2_dom_sf"/>
</dbReference>
<dbReference type="InterPro" id="IPR000980">
    <property type="entry name" value="SH2"/>
</dbReference>
<evidence type="ECO:0000259" key="9">
    <source>
        <dbReference type="PROSITE" id="PS50001"/>
    </source>
</evidence>
<dbReference type="Gene3D" id="3.30.505.10">
    <property type="entry name" value="SH2 domain"/>
    <property type="match status" value="1"/>
</dbReference>
<dbReference type="OrthoDB" id="4062651at2759"/>
<feature type="domain" description="Protein kinase" evidence="10">
    <location>
        <begin position="202"/>
        <end position="439"/>
    </location>
</feature>
<sequence length="479" mass="55290">MIDLFESTRYSTESEGRPEEATVVPAATKATGFGLETIKGALSEIFGRKTPTDSETLKEERDEDQTQESADSESSDETEIDDDEFLNYFAYFHGYLPEMQLRKVLKKSGDYLLRKNERHGRTFLLFSVAVRGKTKGKKPRIEIKHYRVYQNEIGVYMEGEKIFKTLADFLIYYILHPHKEMLNINLLRGIPTNDFVLRPLQITLLDKLEKGSFSETLHADVVYLEKPDIRAVVKMLKFEDPYFEGTKKRFFEKARVLMKLRHKNIVRLIGWQIFEDPLMLVFEAMDGGFLDNWLIANFERTCILQLMRDIGARNCSLTADFKLKISNLDRCVNGDSYRMNEPELLPTRYLAPENLSRFIFTPATDCYTFGNLLYEIFTGGEIPYEELEPSQVKANILERVTNDVAKTKMPLPLQNYVKYLLWSYNPAARPGMDKIAEFLTKIIDHLKSAGSTGKWKQTPILFFTAASAPEGRRGARYPK</sequence>
<feature type="compositionally biased region" description="Acidic residues" evidence="8">
    <location>
        <begin position="61"/>
        <end position="79"/>
    </location>
</feature>
<dbReference type="SUPFAM" id="SSF56112">
    <property type="entry name" value="Protein kinase-like (PK-like)"/>
    <property type="match status" value="1"/>
</dbReference>
<gene>
    <name evidence="11" type="ORF">CAUJ_LOCUS12136</name>
</gene>
<keyword evidence="6" id="KW-0727">SH2 domain</keyword>
<dbReference type="InterPro" id="IPR000719">
    <property type="entry name" value="Prot_kinase_dom"/>
</dbReference>